<dbReference type="Proteomes" id="UP000294309">
    <property type="component" value="Chromosome"/>
</dbReference>
<dbReference type="Gene3D" id="3.40.1110.10">
    <property type="entry name" value="Calcium-transporting ATPase, cytoplasmic domain N"/>
    <property type="match status" value="1"/>
</dbReference>
<dbReference type="SFLD" id="SFLDF00027">
    <property type="entry name" value="p-type_atpase"/>
    <property type="match status" value="1"/>
</dbReference>
<proteinExistence type="inferred from homology"/>
<dbReference type="FunFam" id="3.40.50.1000:FF:000028">
    <property type="entry name" value="Calcium-transporting P-type ATPase, putative"/>
    <property type="match status" value="1"/>
</dbReference>
<name>A0A4P7AGS5_9MOLU</name>
<dbReference type="InterPro" id="IPR004014">
    <property type="entry name" value="ATPase_P-typ_cation-transptr_N"/>
</dbReference>
<dbReference type="InterPro" id="IPR036412">
    <property type="entry name" value="HAD-like_sf"/>
</dbReference>
<comment type="subcellular location">
    <subcellularLocation>
        <location evidence="1">Cell membrane</location>
        <topology evidence="1">Multi-pass membrane protein</topology>
    </subcellularLocation>
</comment>
<dbReference type="Gene3D" id="3.40.50.1000">
    <property type="entry name" value="HAD superfamily/HAD-like"/>
    <property type="match status" value="1"/>
</dbReference>
<evidence type="ECO:0000256" key="10">
    <source>
        <dbReference type="ARBA" id="ARBA00022989"/>
    </source>
</evidence>
<keyword evidence="10 12" id="KW-1133">Transmembrane helix</keyword>
<accession>A0A4P7AGS5</accession>
<evidence type="ECO:0000259" key="13">
    <source>
        <dbReference type="SMART" id="SM00831"/>
    </source>
</evidence>
<feature type="transmembrane region" description="Helical" evidence="12">
    <location>
        <begin position="265"/>
        <end position="289"/>
    </location>
</feature>
<sequence>MQENLNKNTTSLADRIDKYSKKWHALSNERILKILESNQITGLSSKEAQKRLDEFGTNCLPKPKKPNLVKIFFKSFLDPLSIMMAIAGLVSLIIGLINQLEAPDIAGLVIICVIILTNSFIATIQEYKALNQKEAIKNNSVQAIVLRDSKQIKISIEEIVPGDIIYTKSGDYVPADCRIIENQMLKVDESALTGENEAVDKVDEILDENQLVLGDQKNIAFMSTLVIEGKMKGVVFNTGRESEIGKIATKISETKKKKTPLEKKVAKLTLIIGIISIILGTIIFTIAYLNNSKINESVYQLLLVAVSSAISIIPESLTIIVKICLMIATKKMATKNVMIKKPKSIETLGNINVICSDKTGTLTQNKMFVDSLYFNNKVFNSKDLDLTEDPLVRCMALCNDAIINKKGEKIGNATDLALVSLLVEQKINYLTMRRKYKRVDEVPFDSKRKVMSTVNLIDSENGQYVAYTKGAMDYLLPNCKHIVDGKDVRPINDDDIANIKDQLLRFAKKGMRTLGFAKKDLEKIDLEQDYQYEDKLVFMGLVGIIDPPREEVKHSVQEAHDSGVRVIMITGDHKVTAFEIASRLGIADETYNDVITGAEIETLSREDLKNKLNQTNVFARVNPEHKALIVDLLQDQNNIVAMTGDGVNDSPSLVKADVGIAMGITGTEVSKKVSDVILTDDNFKSIISGINSGRNVYEKIKYSISFLIAANISQVLTILLVLGIFGQLALNSVNILFHIFVVETIVAIPIGMQSERNGVMLNPPPTHKKESLFKGILVQIILTTFFNTFFAVLNFAIAEIYMNNFNVSLSAEQLKNFATGYAKAGAYICIMFSPIFYAILFNNKFMPILNSNKKVVVDKYKPNKWLIILITFSIIITALTMLPFEGLNVFFDFKTYNLPAGLAAIFVINTLLVPLFIFITNWSFTKILARQKK</sequence>
<dbReference type="PRINTS" id="PR00120">
    <property type="entry name" value="HATPASE"/>
</dbReference>
<feature type="transmembrane region" description="Helical" evidence="12">
    <location>
        <begin position="824"/>
        <end position="842"/>
    </location>
</feature>
<protein>
    <submittedName>
        <fullName evidence="14">Ca2+-transporting ATPase</fullName>
    </submittedName>
</protein>
<dbReference type="NCBIfam" id="TIGR01494">
    <property type="entry name" value="ATPase_P-type"/>
    <property type="match status" value="3"/>
</dbReference>
<dbReference type="InterPro" id="IPR050510">
    <property type="entry name" value="Cation_transp_ATPase_P-type"/>
</dbReference>
<gene>
    <name evidence="14" type="ORF">SGLAD_v1c01430</name>
</gene>
<dbReference type="PANTHER" id="PTHR43294">
    <property type="entry name" value="SODIUM/POTASSIUM-TRANSPORTING ATPASE SUBUNIT ALPHA"/>
    <property type="match status" value="1"/>
</dbReference>
<feature type="transmembrane region" description="Helical" evidence="12">
    <location>
        <begin position="301"/>
        <end position="328"/>
    </location>
</feature>
<evidence type="ECO:0000256" key="3">
    <source>
        <dbReference type="ARBA" id="ARBA00022475"/>
    </source>
</evidence>
<dbReference type="RefSeq" id="WP_134297144.1">
    <property type="nucleotide sequence ID" value="NZ_CP038013.1"/>
</dbReference>
<evidence type="ECO:0000256" key="4">
    <source>
        <dbReference type="ARBA" id="ARBA00022553"/>
    </source>
</evidence>
<keyword evidence="8" id="KW-0460">Magnesium</keyword>
<evidence type="ECO:0000256" key="8">
    <source>
        <dbReference type="ARBA" id="ARBA00022842"/>
    </source>
</evidence>
<dbReference type="PROSITE" id="PS00154">
    <property type="entry name" value="ATPASE_E1_E2"/>
    <property type="match status" value="1"/>
</dbReference>
<evidence type="ECO:0000256" key="1">
    <source>
        <dbReference type="ARBA" id="ARBA00004651"/>
    </source>
</evidence>
<feature type="transmembrane region" description="Helical" evidence="12">
    <location>
        <begin position="772"/>
        <end position="797"/>
    </location>
</feature>
<dbReference type="GO" id="GO:0005391">
    <property type="term" value="F:P-type sodium:potassium-exchanging transporter activity"/>
    <property type="evidence" value="ECO:0007669"/>
    <property type="project" value="TreeGrafter"/>
</dbReference>
<keyword evidence="9" id="KW-1278">Translocase</keyword>
<organism evidence="14 15">
    <name type="scientific">Spiroplasma gladiatoris</name>
    <dbReference type="NCBI Taxonomy" id="2143"/>
    <lineage>
        <taxon>Bacteria</taxon>
        <taxon>Bacillati</taxon>
        <taxon>Mycoplasmatota</taxon>
        <taxon>Mollicutes</taxon>
        <taxon>Entomoplasmatales</taxon>
        <taxon>Spiroplasmataceae</taxon>
        <taxon>Spiroplasma</taxon>
    </lineage>
</organism>
<dbReference type="SUPFAM" id="SSF81660">
    <property type="entry name" value="Metal cation-transporting ATPase, ATP-binding domain N"/>
    <property type="match status" value="1"/>
</dbReference>
<dbReference type="InterPro" id="IPR008250">
    <property type="entry name" value="ATPase_P-typ_transduc_dom_A_sf"/>
</dbReference>
<dbReference type="Pfam" id="PF00689">
    <property type="entry name" value="Cation_ATPase_C"/>
    <property type="match status" value="1"/>
</dbReference>
<dbReference type="InterPro" id="IPR023298">
    <property type="entry name" value="ATPase_P-typ_TM_dom_sf"/>
</dbReference>
<evidence type="ECO:0000256" key="2">
    <source>
        <dbReference type="ARBA" id="ARBA00005675"/>
    </source>
</evidence>
<evidence type="ECO:0000256" key="12">
    <source>
        <dbReference type="SAM" id="Phobius"/>
    </source>
</evidence>
<dbReference type="Gene3D" id="1.20.1110.10">
    <property type="entry name" value="Calcium-transporting ATPase, transmembrane domain"/>
    <property type="match status" value="1"/>
</dbReference>
<keyword evidence="6" id="KW-0547">Nucleotide-binding</keyword>
<dbReference type="Gene3D" id="2.70.150.10">
    <property type="entry name" value="Calcium-transporting ATPase, cytoplasmic transduction domain A"/>
    <property type="match status" value="1"/>
</dbReference>
<feature type="transmembrane region" description="Helical" evidence="12">
    <location>
        <begin position="902"/>
        <end position="924"/>
    </location>
</feature>
<keyword evidence="15" id="KW-1185">Reference proteome</keyword>
<dbReference type="SUPFAM" id="SSF81653">
    <property type="entry name" value="Calcium ATPase, transduction domain A"/>
    <property type="match status" value="1"/>
</dbReference>
<dbReference type="GO" id="GO:0016887">
    <property type="term" value="F:ATP hydrolysis activity"/>
    <property type="evidence" value="ECO:0007669"/>
    <property type="project" value="InterPro"/>
</dbReference>
<dbReference type="Pfam" id="PF00690">
    <property type="entry name" value="Cation_ATPase_N"/>
    <property type="match status" value="1"/>
</dbReference>
<keyword evidence="3" id="KW-1003">Cell membrane</keyword>
<evidence type="ECO:0000256" key="5">
    <source>
        <dbReference type="ARBA" id="ARBA00022692"/>
    </source>
</evidence>
<dbReference type="InterPro" id="IPR018303">
    <property type="entry name" value="ATPase_P-typ_P_site"/>
</dbReference>
<reference evidence="14 15" key="1">
    <citation type="submission" date="2019-03" db="EMBL/GenBank/DDBJ databases">
        <title>Complete genome sequence of Spiroplasma gladiatoris TG-1 (DSM 22552).</title>
        <authorList>
            <person name="Lin Y.-C."/>
            <person name="Chou L."/>
            <person name="Kuo C.-H."/>
        </authorList>
    </citation>
    <scope>NUCLEOTIDE SEQUENCE [LARGE SCALE GENOMIC DNA]</scope>
    <source>
        <strain evidence="14 15">TG-1</strain>
    </source>
</reference>
<dbReference type="SFLD" id="SFLDS00003">
    <property type="entry name" value="Haloacid_Dehalogenase"/>
    <property type="match status" value="1"/>
</dbReference>
<feature type="transmembrane region" description="Helical" evidence="12">
    <location>
        <begin position="863"/>
        <end position="882"/>
    </location>
</feature>
<dbReference type="PANTHER" id="PTHR43294:SF21">
    <property type="entry name" value="CATION TRANSPORTING ATPASE"/>
    <property type="match status" value="1"/>
</dbReference>
<dbReference type="Pfam" id="PF13246">
    <property type="entry name" value="Cation_ATPase"/>
    <property type="match status" value="1"/>
</dbReference>
<dbReference type="InterPro" id="IPR023299">
    <property type="entry name" value="ATPase_P-typ_cyto_dom_N"/>
</dbReference>
<dbReference type="OrthoDB" id="9813266at2"/>
<keyword evidence="11 12" id="KW-0472">Membrane</keyword>
<dbReference type="GO" id="GO:0036376">
    <property type="term" value="P:sodium ion export across plasma membrane"/>
    <property type="evidence" value="ECO:0007669"/>
    <property type="project" value="TreeGrafter"/>
</dbReference>
<dbReference type="FunFam" id="2.70.150.10:FF:000160">
    <property type="entry name" value="Sarcoplasmic/endoplasmic reticulum calcium ATPase 1"/>
    <property type="match status" value="1"/>
</dbReference>
<dbReference type="GO" id="GO:0030007">
    <property type="term" value="P:intracellular potassium ion homeostasis"/>
    <property type="evidence" value="ECO:0007669"/>
    <property type="project" value="TreeGrafter"/>
</dbReference>
<dbReference type="SUPFAM" id="SSF56784">
    <property type="entry name" value="HAD-like"/>
    <property type="match status" value="1"/>
</dbReference>
<evidence type="ECO:0000313" key="14">
    <source>
        <dbReference type="EMBL" id="QBQ07342.1"/>
    </source>
</evidence>
<comment type="similarity">
    <text evidence="2">Belongs to the cation transport ATPase (P-type) (TC 3.A.3) family. Type IIA subfamily.</text>
</comment>
<feature type="domain" description="Cation-transporting P-type ATPase N-terminal" evidence="13">
    <location>
        <begin position="22"/>
        <end position="96"/>
    </location>
</feature>
<dbReference type="SUPFAM" id="SSF81665">
    <property type="entry name" value="Calcium ATPase, transmembrane domain M"/>
    <property type="match status" value="1"/>
</dbReference>
<evidence type="ECO:0000256" key="9">
    <source>
        <dbReference type="ARBA" id="ARBA00022967"/>
    </source>
</evidence>
<dbReference type="InterPro" id="IPR023214">
    <property type="entry name" value="HAD_sf"/>
</dbReference>
<dbReference type="KEGG" id="sgq:SGLAD_v1c01430"/>
<dbReference type="GO" id="GO:0006883">
    <property type="term" value="P:intracellular sodium ion homeostasis"/>
    <property type="evidence" value="ECO:0007669"/>
    <property type="project" value="TreeGrafter"/>
</dbReference>
<dbReference type="InterPro" id="IPR059000">
    <property type="entry name" value="ATPase_P-type_domA"/>
</dbReference>
<evidence type="ECO:0000256" key="11">
    <source>
        <dbReference type="ARBA" id="ARBA00023136"/>
    </source>
</evidence>
<dbReference type="GO" id="GO:0005524">
    <property type="term" value="F:ATP binding"/>
    <property type="evidence" value="ECO:0007669"/>
    <property type="project" value="UniProtKB-KW"/>
</dbReference>
<dbReference type="InterPro" id="IPR006068">
    <property type="entry name" value="ATPase_P-typ_cation-transptr_C"/>
</dbReference>
<dbReference type="Pfam" id="PF00122">
    <property type="entry name" value="E1-E2_ATPase"/>
    <property type="match status" value="1"/>
</dbReference>
<dbReference type="SFLD" id="SFLDG00002">
    <property type="entry name" value="C1.7:_P-type_atpase_like"/>
    <property type="match status" value="1"/>
</dbReference>
<dbReference type="FunFam" id="3.40.50.1000:FF:000001">
    <property type="entry name" value="Phospholipid-transporting ATPase IC"/>
    <property type="match status" value="1"/>
</dbReference>
<keyword evidence="7" id="KW-0067">ATP-binding</keyword>
<dbReference type="AlphaFoldDB" id="A0A4P7AGS5"/>
<feature type="transmembrane region" description="Helical" evidence="12">
    <location>
        <begin position="704"/>
        <end position="729"/>
    </location>
</feature>
<dbReference type="SMART" id="SM00831">
    <property type="entry name" value="Cation_ATPase_N"/>
    <property type="match status" value="1"/>
</dbReference>
<dbReference type="EMBL" id="CP038013">
    <property type="protein sequence ID" value="QBQ07342.1"/>
    <property type="molecule type" value="Genomic_DNA"/>
</dbReference>
<dbReference type="GO" id="GO:1990573">
    <property type="term" value="P:potassium ion import across plasma membrane"/>
    <property type="evidence" value="ECO:0007669"/>
    <property type="project" value="TreeGrafter"/>
</dbReference>
<feature type="transmembrane region" description="Helical" evidence="12">
    <location>
        <begin position="105"/>
        <end position="124"/>
    </location>
</feature>
<feature type="transmembrane region" description="Helical" evidence="12">
    <location>
        <begin position="80"/>
        <end position="99"/>
    </location>
</feature>
<evidence type="ECO:0000256" key="6">
    <source>
        <dbReference type="ARBA" id="ARBA00022741"/>
    </source>
</evidence>
<dbReference type="GO" id="GO:0005886">
    <property type="term" value="C:plasma membrane"/>
    <property type="evidence" value="ECO:0007669"/>
    <property type="project" value="UniProtKB-SubCell"/>
</dbReference>
<dbReference type="InterPro" id="IPR001757">
    <property type="entry name" value="P_typ_ATPase"/>
</dbReference>
<evidence type="ECO:0000313" key="15">
    <source>
        <dbReference type="Proteomes" id="UP000294309"/>
    </source>
</evidence>
<keyword evidence="5 12" id="KW-0812">Transmembrane</keyword>
<dbReference type="InterPro" id="IPR044492">
    <property type="entry name" value="P_typ_ATPase_HD_dom"/>
</dbReference>
<keyword evidence="4" id="KW-0597">Phosphoprotein</keyword>
<dbReference type="PRINTS" id="PR00119">
    <property type="entry name" value="CATATPASE"/>
</dbReference>
<feature type="transmembrane region" description="Helical" evidence="12">
    <location>
        <begin position="735"/>
        <end position="752"/>
    </location>
</feature>
<dbReference type="GO" id="GO:1902600">
    <property type="term" value="P:proton transmembrane transport"/>
    <property type="evidence" value="ECO:0007669"/>
    <property type="project" value="TreeGrafter"/>
</dbReference>
<evidence type="ECO:0000256" key="7">
    <source>
        <dbReference type="ARBA" id="ARBA00022840"/>
    </source>
</evidence>